<evidence type="ECO:0000313" key="1">
    <source>
        <dbReference type="EMBL" id="PCS05550.1"/>
    </source>
</evidence>
<name>A0A2A5RWH3_9LACT</name>
<comment type="caution">
    <text evidence="1">The sequence shown here is derived from an EMBL/GenBank/DDBJ whole genome shotgun (WGS) entry which is preliminary data.</text>
</comment>
<dbReference type="AlphaFoldDB" id="A0A2A5RWH3"/>
<accession>A0A2A5RWH3</accession>
<gene>
    <name evidence="1" type="ORF">RU86_GL000762</name>
</gene>
<evidence type="ECO:0000313" key="2">
    <source>
        <dbReference type="Proteomes" id="UP000218282"/>
    </source>
</evidence>
<protein>
    <submittedName>
        <fullName evidence="1">Uncharacterized protein</fullName>
    </submittedName>
</protein>
<reference evidence="1 2" key="1">
    <citation type="submission" date="2014-12" db="EMBL/GenBank/DDBJ databases">
        <title>Draft genome sequences of 10 type strains of Lactococcus.</title>
        <authorList>
            <person name="Sun Z."/>
            <person name="Zhong Z."/>
            <person name="Liu W."/>
            <person name="Zhang W."/>
            <person name="Zhang H."/>
        </authorList>
    </citation>
    <scope>NUCLEOTIDE SEQUENCE [LARGE SCALE GENOMIC DNA]</scope>
    <source>
        <strain evidence="1 2">DSM 6634</strain>
    </source>
</reference>
<dbReference type="RefSeq" id="WP_096814941.1">
    <property type="nucleotide sequence ID" value="NZ_JXJW01000016.1"/>
</dbReference>
<dbReference type="Proteomes" id="UP000218282">
    <property type="component" value="Unassembled WGS sequence"/>
</dbReference>
<organism evidence="1 2">
    <name type="scientific">Pseudolactococcus piscium</name>
    <dbReference type="NCBI Taxonomy" id="1364"/>
    <lineage>
        <taxon>Bacteria</taxon>
        <taxon>Bacillati</taxon>
        <taxon>Bacillota</taxon>
        <taxon>Bacilli</taxon>
        <taxon>Lactobacillales</taxon>
        <taxon>Streptococcaceae</taxon>
        <taxon>Pseudolactococcus</taxon>
    </lineage>
</organism>
<proteinExistence type="predicted"/>
<keyword evidence="2" id="KW-1185">Reference proteome</keyword>
<sequence length="259" mass="29864">MKIENNLEKIKIFINNKDISHEEIDNYELKRLKKVYRFLGKKGFKVDKNLLSLDTLDEARRHLAEVKMTKSPDEVRKMLSTGTKLGDFAAHTMVKLSRGKRKFCVADFSFETDMTIQAFFDAMQDILMNNTKKHFFMNLAVNPDHYVLLGDKGNTSEVLETPANSPVPFRFWGNYDAASEVHSEFTKGYTMRLAGSAVLEDGLVLGAMNHQLKQEDGVIKFKAVIEFPKALPNYNFRMHQYHLACEFRHWIGYIINGIK</sequence>
<dbReference type="EMBL" id="JXJW01000016">
    <property type="protein sequence ID" value="PCS05550.1"/>
    <property type="molecule type" value="Genomic_DNA"/>
</dbReference>